<reference evidence="3" key="1">
    <citation type="submission" date="2014-09" db="EMBL/GenBank/DDBJ databases">
        <authorList>
            <person name="Magalhaes I.L.F."/>
            <person name="Oliveira U."/>
            <person name="Santos F.R."/>
            <person name="Vidigal T.H.D.A."/>
            <person name="Brescovit A.D."/>
            <person name="Santos A.J."/>
        </authorList>
    </citation>
    <scope>NUCLEOTIDE SEQUENCE</scope>
    <source>
        <tissue evidence="3">Shoot tissue taken approximately 20 cm above the soil surface</tissue>
    </source>
</reference>
<sequence>MLKAFKPLVLFLELFFSLTSYLSCDKSDNQAPGLTISKHFCINLGLFLGLCGSLQLFIAMKSSSFSLLDNAMKNLGSVVLPFSSVPQPKSNPFPSKGNGEPLVE</sequence>
<dbReference type="EMBL" id="GBRH01218080">
    <property type="protein sequence ID" value="JAD79815.1"/>
    <property type="molecule type" value="Transcribed_RNA"/>
</dbReference>
<reference evidence="3" key="2">
    <citation type="journal article" date="2015" name="Data Brief">
        <title>Shoot transcriptome of the giant reed, Arundo donax.</title>
        <authorList>
            <person name="Barrero R.A."/>
            <person name="Guerrero F.D."/>
            <person name="Moolhuijzen P."/>
            <person name="Goolsby J.A."/>
            <person name="Tidwell J."/>
            <person name="Bellgard S.E."/>
            <person name="Bellgard M.I."/>
        </authorList>
    </citation>
    <scope>NUCLEOTIDE SEQUENCE</scope>
    <source>
        <tissue evidence="3">Shoot tissue taken approximately 20 cm above the soil surface</tissue>
    </source>
</reference>
<protein>
    <submittedName>
        <fullName evidence="3">Uncharacterized protein</fullName>
    </submittedName>
</protein>
<evidence type="ECO:0000256" key="1">
    <source>
        <dbReference type="SAM" id="MobiDB-lite"/>
    </source>
</evidence>
<evidence type="ECO:0000256" key="2">
    <source>
        <dbReference type="SAM" id="SignalP"/>
    </source>
</evidence>
<name>A0A0A9D2D8_ARUDO</name>
<feature type="region of interest" description="Disordered" evidence="1">
    <location>
        <begin position="83"/>
        <end position="104"/>
    </location>
</feature>
<feature type="chain" id="PRO_5002046252" evidence="2">
    <location>
        <begin position="25"/>
        <end position="104"/>
    </location>
</feature>
<evidence type="ECO:0000313" key="3">
    <source>
        <dbReference type="EMBL" id="JAD79815.1"/>
    </source>
</evidence>
<dbReference type="AlphaFoldDB" id="A0A0A9D2D8"/>
<accession>A0A0A9D2D8</accession>
<organism evidence="3">
    <name type="scientific">Arundo donax</name>
    <name type="common">Giant reed</name>
    <name type="synonym">Donax arundinaceus</name>
    <dbReference type="NCBI Taxonomy" id="35708"/>
    <lineage>
        <taxon>Eukaryota</taxon>
        <taxon>Viridiplantae</taxon>
        <taxon>Streptophyta</taxon>
        <taxon>Embryophyta</taxon>
        <taxon>Tracheophyta</taxon>
        <taxon>Spermatophyta</taxon>
        <taxon>Magnoliopsida</taxon>
        <taxon>Liliopsida</taxon>
        <taxon>Poales</taxon>
        <taxon>Poaceae</taxon>
        <taxon>PACMAD clade</taxon>
        <taxon>Arundinoideae</taxon>
        <taxon>Arundineae</taxon>
        <taxon>Arundo</taxon>
    </lineage>
</organism>
<proteinExistence type="predicted"/>
<feature type="signal peptide" evidence="2">
    <location>
        <begin position="1"/>
        <end position="24"/>
    </location>
</feature>
<keyword evidence="2" id="KW-0732">Signal</keyword>
<feature type="compositionally biased region" description="Polar residues" evidence="1">
    <location>
        <begin position="84"/>
        <end position="93"/>
    </location>
</feature>